<sequence length="170" mass="18735">MADPKTVFPSTTLVDELWESINTDPVAIALPSSYVKEHQLEPSTQYPWNPDKKDQDVIELARAGKKQVLRRRFALVSLIGFACSLMGTWEGVLVFFLLGYQKLVSNAACSLSKSAIACGGPAGLIYGFLVIWFGTFCTFVTMSELASMVPTAGGSITTWQSLHRHLLRNF</sequence>
<name>A0A8H6ALF1_9HELO</name>
<dbReference type="AlphaFoldDB" id="A0A8H6ALF1"/>
<dbReference type="PANTHER" id="PTHR45649">
    <property type="entry name" value="AMINO-ACID PERMEASE BAT1"/>
    <property type="match status" value="1"/>
</dbReference>
<keyword evidence="2" id="KW-0813">Transport</keyword>
<dbReference type="Pfam" id="PF00324">
    <property type="entry name" value="AA_permease"/>
    <property type="match status" value="1"/>
</dbReference>
<evidence type="ECO:0000259" key="7">
    <source>
        <dbReference type="Pfam" id="PF00324"/>
    </source>
</evidence>
<dbReference type="GeneID" id="59264795"/>
<dbReference type="GO" id="GO:0022857">
    <property type="term" value="F:transmembrane transporter activity"/>
    <property type="evidence" value="ECO:0007669"/>
    <property type="project" value="UniProtKB-ARBA"/>
</dbReference>
<keyword evidence="9" id="KW-1185">Reference proteome</keyword>
<evidence type="ECO:0000256" key="3">
    <source>
        <dbReference type="ARBA" id="ARBA00022692"/>
    </source>
</evidence>
<evidence type="ECO:0000256" key="1">
    <source>
        <dbReference type="ARBA" id="ARBA00004141"/>
    </source>
</evidence>
<gene>
    <name evidence="8" type="ORF">Bfra_010769</name>
</gene>
<feature type="transmembrane region" description="Helical" evidence="6">
    <location>
        <begin position="73"/>
        <end position="100"/>
    </location>
</feature>
<keyword evidence="4 6" id="KW-1133">Transmembrane helix</keyword>
<proteinExistence type="predicted"/>
<evidence type="ECO:0000256" key="2">
    <source>
        <dbReference type="ARBA" id="ARBA00022448"/>
    </source>
</evidence>
<evidence type="ECO:0000313" key="8">
    <source>
        <dbReference type="EMBL" id="KAF5869574.1"/>
    </source>
</evidence>
<dbReference type="Proteomes" id="UP000531561">
    <property type="component" value="Unassembled WGS sequence"/>
</dbReference>
<comment type="caution">
    <text evidence="8">The sequence shown here is derived from an EMBL/GenBank/DDBJ whole genome shotgun (WGS) entry which is preliminary data.</text>
</comment>
<dbReference type="RefSeq" id="XP_037188522.1">
    <property type="nucleotide sequence ID" value="XM_037341103.1"/>
</dbReference>
<feature type="domain" description="Amino acid permease/ SLC12A" evidence="7">
    <location>
        <begin position="109"/>
        <end position="159"/>
    </location>
</feature>
<dbReference type="EMBL" id="JABFCT010000016">
    <property type="protein sequence ID" value="KAF5869574.1"/>
    <property type="molecule type" value="Genomic_DNA"/>
</dbReference>
<keyword evidence="5 6" id="KW-0472">Membrane</keyword>
<comment type="subcellular location">
    <subcellularLocation>
        <location evidence="1">Membrane</location>
        <topology evidence="1">Multi-pass membrane protein</topology>
    </subcellularLocation>
</comment>
<evidence type="ECO:0000256" key="6">
    <source>
        <dbReference type="SAM" id="Phobius"/>
    </source>
</evidence>
<dbReference type="InterPro" id="IPR004841">
    <property type="entry name" value="AA-permease/SLC12A_dom"/>
</dbReference>
<protein>
    <submittedName>
        <fullName evidence="8">Putative choline transport protein</fullName>
    </submittedName>
</protein>
<dbReference type="OrthoDB" id="3537901at2759"/>
<dbReference type="GO" id="GO:0016020">
    <property type="term" value="C:membrane"/>
    <property type="evidence" value="ECO:0007669"/>
    <property type="project" value="UniProtKB-SubCell"/>
</dbReference>
<evidence type="ECO:0000256" key="5">
    <source>
        <dbReference type="ARBA" id="ARBA00023136"/>
    </source>
</evidence>
<evidence type="ECO:0000313" key="9">
    <source>
        <dbReference type="Proteomes" id="UP000531561"/>
    </source>
</evidence>
<evidence type="ECO:0000256" key="4">
    <source>
        <dbReference type="ARBA" id="ARBA00022989"/>
    </source>
</evidence>
<accession>A0A8H6ALF1</accession>
<reference evidence="8 9" key="1">
    <citation type="journal article" date="2020" name="Phytopathology">
        <title>A high-quality genome resource of Botrytis fragariae, a new and rapidly spreading fungal pathogen causing strawberry gray mold in the U.S.A.</title>
        <authorList>
            <person name="Wu Y."/>
            <person name="Saski C.A."/>
            <person name="Schnabel G."/>
            <person name="Xiao S."/>
            <person name="Hu M."/>
        </authorList>
    </citation>
    <scope>NUCLEOTIDE SEQUENCE [LARGE SCALE GENOMIC DNA]</scope>
    <source>
        <strain evidence="8 9">BVB16</strain>
    </source>
</reference>
<keyword evidence="3 6" id="KW-0812">Transmembrane</keyword>
<feature type="transmembrane region" description="Helical" evidence="6">
    <location>
        <begin position="120"/>
        <end position="140"/>
    </location>
</feature>
<organism evidence="8 9">
    <name type="scientific">Botrytis fragariae</name>
    <dbReference type="NCBI Taxonomy" id="1964551"/>
    <lineage>
        <taxon>Eukaryota</taxon>
        <taxon>Fungi</taxon>
        <taxon>Dikarya</taxon>
        <taxon>Ascomycota</taxon>
        <taxon>Pezizomycotina</taxon>
        <taxon>Leotiomycetes</taxon>
        <taxon>Helotiales</taxon>
        <taxon>Sclerotiniaceae</taxon>
        <taxon>Botrytis</taxon>
    </lineage>
</organism>
<dbReference type="PANTHER" id="PTHR45649:SF1">
    <property type="entry name" value="TRANSPORTER, PUTATIVE (EUROFUNG)-RELATED"/>
    <property type="match status" value="1"/>
</dbReference>